<dbReference type="KEGG" id="minf:MESINF_2137"/>
<dbReference type="Proteomes" id="UP000250796">
    <property type="component" value="Chromosome MESINF"/>
</dbReference>
<organism evidence="1 2">
    <name type="scientific">Mesotoga infera</name>
    <dbReference type="NCBI Taxonomy" id="1236046"/>
    <lineage>
        <taxon>Bacteria</taxon>
        <taxon>Thermotogati</taxon>
        <taxon>Thermotogota</taxon>
        <taxon>Thermotogae</taxon>
        <taxon>Kosmotogales</taxon>
        <taxon>Kosmotogaceae</taxon>
        <taxon>Mesotoga</taxon>
    </lineage>
</organism>
<dbReference type="RefSeq" id="WP_169699713.1">
    <property type="nucleotide sequence ID" value="NZ_LS974202.1"/>
</dbReference>
<evidence type="ECO:0000313" key="1">
    <source>
        <dbReference type="EMBL" id="SSC13577.1"/>
    </source>
</evidence>
<dbReference type="AlphaFoldDB" id="A0A7Z7LG97"/>
<accession>A0A7Z7LG97</accession>
<evidence type="ECO:0000313" key="2">
    <source>
        <dbReference type="Proteomes" id="UP000250796"/>
    </source>
</evidence>
<protein>
    <recommendedName>
        <fullName evidence="3">WD40 repeat domain-containing protein</fullName>
    </recommendedName>
</protein>
<dbReference type="SUPFAM" id="SSF50969">
    <property type="entry name" value="YVTN repeat-like/Quinoprotein amine dehydrogenase"/>
    <property type="match status" value="1"/>
</dbReference>
<keyword evidence="2" id="KW-1185">Reference proteome</keyword>
<reference evidence="1 2" key="1">
    <citation type="submission" date="2017-01" db="EMBL/GenBank/DDBJ databases">
        <authorList>
            <person name="Erauso G."/>
        </authorList>
    </citation>
    <scope>NUCLEOTIDE SEQUENCE [LARGE SCALE GENOMIC DNA]</scope>
    <source>
        <strain evidence="1">MESINF1</strain>
    </source>
</reference>
<sequence>MRKILLFVFLINTIFVLATDYFFGLGFQGLVNVNHTNGEWRISIVPVTSLSSGGIESGGLVFNVLRDRGFVLVSRLSLKPVTHVSTFHCEAIDVNTKTLEVFVADGTHGLKIYKFFGSHLYKLVQTLSVKGWVNSLAYHDNFILAGTEVDGLFLFKRNPEGFEEVQRLFPSGIDRMEGGITVHAIAASGERFFVAAGSEGTLVLEFSDGLLRVTGKLTTNYALDVAVGDKYIAVVEPQEKAVSFFDVLDLKPVASLYFDVSPVQAVIAKDWEDGKDYLLCRFNDSVSIIEVGAFQELFSMKGAFFGIVKPVYGID</sequence>
<dbReference type="EMBL" id="LS974202">
    <property type="protein sequence ID" value="SSC13577.1"/>
    <property type="molecule type" value="Genomic_DNA"/>
</dbReference>
<name>A0A7Z7LG97_9BACT</name>
<gene>
    <name evidence="1" type="ORF">MESINF_2137</name>
</gene>
<evidence type="ECO:0008006" key="3">
    <source>
        <dbReference type="Google" id="ProtNLM"/>
    </source>
</evidence>
<dbReference type="InterPro" id="IPR011044">
    <property type="entry name" value="Quino_amine_DH_bsu"/>
</dbReference>
<proteinExistence type="predicted"/>